<dbReference type="OrthoDB" id="2153661at2759"/>
<keyword evidence="1" id="KW-0812">Transmembrane</keyword>
<dbReference type="Gene3D" id="1.20.58.1180">
    <property type="match status" value="1"/>
</dbReference>
<protein>
    <submittedName>
        <fullName evidence="2">9461_t:CDS:1</fullName>
    </submittedName>
</protein>
<dbReference type="EMBL" id="CAJVPZ010004855">
    <property type="protein sequence ID" value="CAG8552531.1"/>
    <property type="molecule type" value="Genomic_DNA"/>
</dbReference>
<evidence type="ECO:0000313" key="3">
    <source>
        <dbReference type="Proteomes" id="UP000789396"/>
    </source>
</evidence>
<dbReference type="Proteomes" id="UP000789396">
    <property type="component" value="Unassembled WGS sequence"/>
</dbReference>
<keyword evidence="1" id="KW-0472">Membrane</keyword>
<accession>A0A9N9FS47</accession>
<keyword evidence="1" id="KW-1133">Transmembrane helix</keyword>
<reference evidence="2" key="1">
    <citation type="submission" date="2021-06" db="EMBL/GenBank/DDBJ databases">
        <authorList>
            <person name="Kallberg Y."/>
            <person name="Tangrot J."/>
            <person name="Rosling A."/>
        </authorList>
    </citation>
    <scope>NUCLEOTIDE SEQUENCE</scope>
    <source>
        <strain evidence="2">IN212</strain>
    </source>
</reference>
<feature type="transmembrane region" description="Helical" evidence="1">
    <location>
        <begin position="199"/>
        <end position="221"/>
    </location>
</feature>
<sequence>LQFLSFRELYLAMEQNDEIIKQLDALYKEKYDLQVQAEVNDPEVRRKFKNDMGNYYSIIIHYYERENAKLFDLFIFMFIIVDMSIPVYRHLKEKHWKSGPLPKLVSSITIIATKTDISGGTEILQYVPPHPPKGTKYHRYTLGAFEQSVGKIEVTKADLITNVREFANKYNLILSGATFFREVWDKDVSSIYRDRLGKYLIILLNTIASILVTFLTLQIIVKGIHEPIYGKPPKVDHYLDATGKKRPSKFIETLE</sequence>
<evidence type="ECO:0000313" key="2">
    <source>
        <dbReference type="EMBL" id="CAG8552531.1"/>
    </source>
</evidence>
<dbReference type="Gene3D" id="3.90.280.10">
    <property type="entry name" value="PEBP-like"/>
    <property type="match status" value="1"/>
</dbReference>
<keyword evidence="3" id="KW-1185">Reference proteome</keyword>
<gene>
    <name evidence="2" type="ORF">RFULGI_LOCUS4711</name>
</gene>
<proteinExistence type="predicted"/>
<dbReference type="AlphaFoldDB" id="A0A9N9FS47"/>
<organism evidence="2 3">
    <name type="scientific">Racocetra fulgida</name>
    <dbReference type="NCBI Taxonomy" id="60492"/>
    <lineage>
        <taxon>Eukaryota</taxon>
        <taxon>Fungi</taxon>
        <taxon>Fungi incertae sedis</taxon>
        <taxon>Mucoromycota</taxon>
        <taxon>Glomeromycotina</taxon>
        <taxon>Glomeromycetes</taxon>
        <taxon>Diversisporales</taxon>
        <taxon>Gigasporaceae</taxon>
        <taxon>Racocetra</taxon>
    </lineage>
</organism>
<dbReference type="InterPro" id="IPR036610">
    <property type="entry name" value="PEBP-like_sf"/>
</dbReference>
<evidence type="ECO:0000256" key="1">
    <source>
        <dbReference type="SAM" id="Phobius"/>
    </source>
</evidence>
<feature type="transmembrane region" description="Helical" evidence="1">
    <location>
        <begin position="70"/>
        <end position="88"/>
    </location>
</feature>
<dbReference type="SUPFAM" id="SSF49777">
    <property type="entry name" value="PEBP-like"/>
    <property type="match status" value="1"/>
</dbReference>
<name>A0A9N9FS47_9GLOM</name>
<comment type="caution">
    <text evidence="2">The sequence shown here is derived from an EMBL/GenBank/DDBJ whole genome shotgun (WGS) entry which is preliminary data.</text>
</comment>
<feature type="non-terminal residue" evidence="2">
    <location>
        <position position="255"/>
    </location>
</feature>